<dbReference type="InterPro" id="IPR038726">
    <property type="entry name" value="PDDEXK_AddAB-type"/>
</dbReference>
<dbReference type="GO" id="GO:0008854">
    <property type="term" value="F:exodeoxyribonuclease V activity"/>
    <property type="evidence" value="ECO:0007669"/>
    <property type="project" value="UniProtKB-EC"/>
</dbReference>
<dbReference type="EMBL" id="JAATLJ010000001">
    <property type="protein sequence ID" value="NIZ40340.1"/>
    <property type="molecule type" value="Genomic_DNA"/>
</dbReference>
<sequence>MIKNYNYLNLAQPAALKASAGTGKTYSLVRIALLYLLKRDNPLQLKELLLVTFTNKAAAELRLRLRELLKTLLFHKESLQDFLQEHQIFLEKEQYNIMNDADQASILNILHRAYIQMDEASIYTIHGFCQHILRSYPFESHQNFHFSIFNTQDLLQQTIQDFFRQYQLAMPERIRIGYKCYTYKFDVSIPDKLQMLITGETSQKYTSHFDVPLLEALAEEISSDLIFPDQQECSRIWHYYETFLESTSPLLAIITVLQQTTAPTQPTLSVIWDHFQKINLSSYTLYTLLEFLSHLKIDKPIKSMLKNAQALALQTPSIDASFEQWLSYLLHKLHSLDLYDWDENDKKNTLFTRFCNTMKADFLYQVKCYVEQHHATTKQTLSQLNFNDLIDNVYNVLSDSSKNRALITAIRKTLHVALIDEFQDTDHKQWFIFETLFSPNVSDQSFHSYLLIGDPKQSIYSFRGASLPTYHAAMSTIDANNICELPNNYRSHPAVIHAINRLFSPIFQQKESDVGEYTPVVAANQEALILCKNQKEIPGLSFLERMENKELSSKPNIIQEVHHIVLQQCIELLHPESPYTLKNPTTQEHRRIQPSDIACLVEKNEDAYTLQTLLQKHQIPAVDTSTQSIFESAEMNLILTLLHALDEKYSQSKALKKLYYSHYLHTFHQEYQHLQGDTHYNQFIQYFHSIQQSAQDDSLLGAIDHFLEKFSIIPSQLATSHGERFFVNIRHIQEIILNIIRTKDSDQPHIILHELRQVQEKSNTDDDDDNITLKLESDADAVQIMTLHKSKGLEFAIVFSYMGIHDFHKQSTNKAIPIRDPHTYAKGYHFHAGQEVLDTLTAIQMNESQRLFYVTLTRAKSHIYIPLLQTKKLSVLQRLLFIILNTPIEMREKLSDASKNIPKDRYEYIQQQLEELNIIYPDISLEEIPDTKPHDLPKLLGHRDPTIVQTLSLPSSREFSLDDHILPRYSYTSLRKNIFPHQLHETDEERILFQDYHAEQKKENSNPLTITGGKALGDLLHQLFEIIDFSITNQSLNEFLQNESIQEQFYEHAQQYFPNSWIGTNLAVVQSLFWHALHKPLLHDFHTPLYQIPKNKLRKEFSFVMYLDHSLSFSLHQQTYYLKEGFLTGFIDLIYEENNKIYIVDWKSSALGTDPEAYATTNLQEEMENHQFDLQYHIYLLALIQYARQLDSHFSYDRIGGIYYLFLRGMTLPEREQGIYFVRPTQEEFSLFIDLFEKASKDTQAIS</sequence>
<comment type="domain">
    <text evidence="15">The N-terminal DNA-binding domain is a ssDNA-dependent ATPase and has ATP-dependent 3'-5' helicase function. This domain interacts with RecC.</text>
</comment>
<dbReference type="GO" id="GO:0009338">
    <property type="term" value="C:exodeoxyribonuclease V complex"/>
    <property type="evidence" value="ECO:0007669"/>
    <property type="project" value="TreeGrafter"/>
</dbReference>
<reference evidence="19 20" key="1">
    <citation type="submission" date="2020-03" db="EMBL/GenBank/DDBJ databases">
        <title>Spirochaetal bacteria isolated from arthropods constitute a novel genus Entomospira genus novum within the order Spirochaetales.</title>
        <authorList>
            <person name="Grana-Miraglia L."/>
            <person name="Sikutova S."/>
            <person name="Fingerle V."/>
            <person name="Sing A."/>
            <person name="Castillo-Ramirez S."/>
            <person name="Margos G."/>
            <person name="Rudolf I."/>
        </authorList>
    </citation>
    <scope>NUCLEOTIDE SEQUENCE [LARGE SCALE GENOMIC DNA]</scope>
    <source>
        <strain evidence="19 20">BR193</strain>
    </source>
</reference>
<evidence type="ECO:0000256" key="4">
    <source>
        <dbReference type="ARBA" id="ARBA00022763"/>
    </source>
</evidence>
<evidence type="ECO:0000256" key="14">
    <source>
        <dbReference type="ARBA" id="ARBA00048988"/>
    </source>
</evidence>
<evidence type="ECO:0000256" key="1">
    <source>
        <dbReference type="ARBA" id="ARBA00022722"/>
    </source>
</evidence>
<evidence type="ECO:0000256" key="5">
    <source>
        <dbReference type="ARBA" id="ARBA00022801"/>
    </source>
</evidence>
<dbReference type="Pfam" id="PF13361">
    <property type="entry name" value="UvrD_C"/>
    <property type="match status" value="1"/>
</dbReference>
<feature type="binding site" evidence="15">
    <location>
        <position position="1145"/>
    </location>
    <ligand>
        <name>Mg(2+)</name>
        <dbReference type="ChEBI" id="CHEBI:18420"/>
    </ligand>
</feature>
<evidence type="ECO:0000256" key="2">
    <source>
        <dbReference type="ARBA" id="ARBA00022723"/>
    </source>
</evidence>
<dbReference type="Pfam" id="PF00580">
    <property type="entry name" value="UvrD-helicase"/>
    <property type="match status" value="1"/>
</dbReference>
<dbReference type="PANTHER" id="PTHR11070:SF23">
    <property type="entry name" value="RECBCD ENZYME SUBUNIT RECB"/>
    <property type="match status" value="1"/>
</dbReference>
<dbReference type="GO" id="GO:0043138">
    <property type="term" value="F:3'-5' DNA helicase activity"/>
    <property type="evidence" value="ECO:0007669"/>
    <property type="project" value="UniProtKB-UniRule"/>
</dbReference>
<comment type="catalytic activity">
    <reaction evidence="14 15">
        <text>ATP + H2O = ADP + phosphate + H(+)</text>
        <dbReference type="Rhea" id="RHEA:13065"/>
        <dbReference type="ChEBI" id="CHEBI:15377"/>
        <dbReference type="ChEBI" id="CHEBI:15378"/>
        <dbReference type="ChEBI" id="CHEBI:30616"/>
        <dbReference type="ChEBI" id="CHEBI:43474"/>
        <dbReference type="ChEBI" id="CHEBI:456216"/>
        <dbReference type="EC" id="5.6.2.4"/>
    </reaction>
</comment>
<dbReference type="PROSITE" id="PS51217">
    <property type="entry name" value="UVRD_HELICASE_CTER"/>
    <property type="match status" value="1"/>
</dbReference>
<dbReference type="InterPro" id="IPR027417">
    <property type="entry name" value="P-loop_NTPase"/>
</dbReference>
<evidence type="ECO:0000256" key="15">
    <source>
        <dbReference type="HAMAP-Rule" id="MF_01485"/>
    </source>
</evidence>
<evidence type="ECO:0000256" key="11">
    <source>
        <dbReference type="ARBA" id="ARBA00023204"/>
    </source>
</evidence>
<evidence type="ECO:0000256" key="7">
    <source>
        <dbReference type="ARBA" id="ARBA00022839"/>
    </source>
</evidence>
<keyword evidence="9 15" id="KW-0460">Magnesium</keyword>
<dbReference type="InterPro" id="IPR011604">
    <property type="entry name" value="PDDEXK-like_dom_sf"/>
</dbReference>
<keyword evidence="6 15" id="KW-0347">Helicase</keyword>
<comment type="catalytic activity">
    <reaction evidence="15">
        <text>Exonucleolytic cleavage (in the presence of ATP) in either 5'- to 3'- or 3'- to 5'-direction to yield 5'-phosphooligonucleotides.</text>
        <dbReference type="EC" id="3.1.11.5"/>
    </reaction>
</comment>
<evidence type="ECO:0000256" key="13">
    <source>
        <dbReference type="ARBA" id="ARBA00034617"/>
    </source>
</evidence>
<keyword evidence="12 15" id="KW-0413">Isomerase</keyword>
<dbReference type="InterPro" id="IPR004586">
    <property type="entry name" value="RecB"/>
</dbReference>
<evidence type="ECO:0000256" key="10">
    <source>
        <dbReference type="ARBA" id="ARBA00023125"/>
    </source>
</evidence>
<evidence type="ECO:0000256" key="8">
    <source>
        <dbReference type="ARBA" id="ARBA00022840"/>
    </source>
</evidence>
<dbReference type="EC" id="5.6.2.4" evidence="15"/>
<gene>
    <name evidence="15" type="primary">recB</name>
    <name evidence="19" type="ORF">HCT14_02280</name>
</gene>
<comment type="caution">
    <text evidence="19">The sequence shown here is derived from an EMBL/GenBank/DDBJ whole genome shotgun (WGS) entry which is preliminary data.</text>
</comment>
<dbReference type="CDD" id="cd22352">
    <property type="entry name" value="RecB_C-like"/>
    <property type="match status" value="1"/>
</dbReference>
<proteinExistence type="inferred from homology"/>
<comment type="function">
    <text evidence="15">A helicase/nuclease that prepares dsDNA breaks (DSB) for recombinational DNA repair. Binds to DSBs and unwinds DNA via a highly rapid and processive ATP-dependent bidirectional helicase activity. Unwinds dsDNA until it encounters a Chi (crossover hotspot instigator) sequence from the 3' direction. Cuts ssDNA a few nucleotides 3' to the Chi site. The properties and activities of the enzyme are changed at Chi. The Chi-altered holoenzyme produces a long 3'-ssDNA overhang and facilitates RecA-binding to the ssDNA for homologous DNA recombination and repair. Holoenzyme degrades any linearized DNA that is unable to undergo homologous recombination. In the holoenzyme this subunit contributes ATPase, 3'-5' helicase, exonuclease activity and loads RecA onto ssDNA.</text>
</comment>
<keyword evidence="5 15" id="KW-0378">Hydrolase</keyword>
<feature type="domain" description="UvrD-like helicase ATP-binding" evidence="17">
    <location>
        <begin position="1"/>
        <end position="492"/>
    </location>
</feature>
<keyword evidence="2 15" id="KW-0479">Metal-binding</keyword>
<organism evidence="19 20">
    <name type="scientific">Entomospira entomophila</name>
    <dbReference type="NCBI Taxonomy" id="2719988"/>
    <lineage>
        <taxon>Bacteria</taxon>
        <taxon>Pseudomonadati</taxon>
        <taxon>Spirochaetota</taxon>
        <taxon>Spirochaetia</taxon>
        <taxon>Spirochaetales</taxon>
        <taxon>Spirochaetaceae</taxon>
        <taxon>Entomospira</taxon>
    </lineage>
</organism>
<evidence type="ECO:0000256" key="9">
    <source>
        <dbReference type="ARBA" id="ARBA00022842"/>
    </source>
</evidence>
<dbReference type="Gene3D" id="1.10.486.10">
    <property type="entry name" value="PCRA, domain 4"/>
    <property type="match status" value="1"/>
</dbReference>
<dbReference type="Gene3D" id="3.40.50.300">
    <property type="entry name" value="P-loop containing nucleotide triphosphate hydrolases"/>
    <property type="match status" value="2"/>
</dbReference>
<dbReference type="InterPro" id="IPR014017">
    <property type="entry name" value="DNA_helicase_UvrD-like_C"/>
</dbReference>
<feature type="region of interest" description="DNA-binding and helicase activity, interacts with RecC" evidence="15">
    <location>
        <begin position="1"/>
        <end position="950"/>
    </location>
</feature>
<keyword evidence="4 15" id="KW-0227">DNA damage</keyword>
<feature type="active site" description="For nuclease activity" evidence="15">
    <location>
        <position position="1145"/>
    </location>
</feature>
<feature type="domain" description="UvrD-like helicase C-terminal" evidence="18">
    <location>
        <begin position="518"/>
        <end position="792"/>
    </location>
</feature>
<dbReference type="GO" id="GO:0000724">
    <property type="term" value="P:double-strand break repair via homologous recombination"/>
    <property type="evidence" value="ECO:0007669"/>
    <property type="project" value="UniProtKB-UniRule"/>
</dbReference>
<dbReference type="InterPro" id="IPR011335">
    <property type="entry name" value="Restrct_endonuc-II-like"/>
</dbReference>
<dbReference type="SUPFAM" id="SSF52540">
    <property type="entry name" value="P-loop containing nucleoside triphosphate hydrolases"/>
    <property type="match status" value="1"/>
</dbReference>
<evidence type="ECO:0000256" key="16">
    <source>
        <dbReference type="PROSITE-ProRule" id="PRU00560"/>
    </source>
</evidence>
<dbReference type="HAMAP" id="MF_01485">
    <property type="entry name" value="RecB"/>
    <property type="match status" value="1"/>
</dbReference>
<keyword evidence="11 15" id="KW-0234">DNA repair</keyword>
<comment type="domain">
    <text evidence="15">The C-terminal domain has nuclease activity and interacts with RecD. It interacts with RecA, facilitating its loading onto ssDNA.</text>
</comment>
<dbReference type="PANTHER" id="PTHR11070">
    <property type="entry name" value="UVRD / RECB / PCRA DNA HELICASE FAMILY MEMBER"/>
    <property type="match status" value="1"/>
</dbReference>
<protein>
    <recommendedName>
        <fullName evidence="15">RecBCD enzyme subunit RecB</fullName>
        <ecNumber evidence="15">3.1.11.5</ecNumber>
        <ecNumber evidence="15">5.6.2.4</ecNumber>
    </recommendedName>
    <alternativeName>
        <fullName evidence="15">DNA 3'-5' helicase subunit RecB</fullName>
    </alternativeName>
    <alternativeName>
        <fullName evidence="15">Exonuclease V subunit RecB</fullName>
        <shortName evidence="15">ExoV subunit RecB</shortName>
    </alternativeName>
    <alternativeName>
        <fullName evidence="15">Helicase/nuclease RecBCD subunit RecB</fullName>
    </alternativeName>
</protein>
<evidence type="ECO:0000256" key="3">
    <source>
        <dbReference type="ARBA" id="ARBA00022741"/>
    </source>
</evidence>
<dbReference type="Gene3D" id="1.10.3170.10">
    <property type="entry name" value="Recbcd, chain B, domain 2"/>
    <property type="match status" value="1"/>
</dbReference>
<keyword evidence="8 15" id="KW-0067">ATP-binding</keyword>
<evidence type="ECO:0000256" key="6">
    <source>
        <dbReference type="ARBA" id="ARBA00022806"/>
    </source>
</evidence>
<comment type="subunit">
    <text evidence="15">Heterotrimer of RecB, RecC and RecD. All subunits contribute to DNA-binding. Interacts with RecA.</text>
</comment>
<dbReference type="RefSeq" id="WP_167699942.1">
    <property type="nucleotide sequence ID" value="NZ_CP118174.1"/>
</dbReference>
<dbReference type="EC" id="3.1.11.5" evidence="15"/>
<dbReference type="AlphaFoldDB" id="A0A968G856"/>
<dbReference type="InterPro" id="IPR000212">
    <property type="entry name" value="DNA_helicase_UvrD/REP"/>
</dbReference>
<keyword evidence="1 15" id="KW-0540">Nuclease</keyword>
<keyword evidence="7 15" id="KW-0269">Exonuclease</keyword>
<keyword evidence="10 15" id="KW-0238">DNA-binding</keyword>
<comment type="miscellaneous">
    <text evidence="15">In the RecBCD complex, RecB has a slow 3'-5' helicase, an exonuclease activity and loads RecA onto ssDNA, RecD has a fast 5'-3' helicase activity, while RecC stimulates the ATPase and processivity of the RecB helicase and contributes to recognition of the Chi site.</text>
</comment>
<comment type="similarity">
    <text evidence="15">Belongs to the helicase family. UvrD subfamily.</text>
</comment>
<comment type="catalytic activity">
    <reaction evidence="13 15">
        <text>Couples ATP hydrolysis with the unwinding of duplex DNA by translocating in the 3'-5' direction.</text>
        <dbReference type="EC" id="5.6.2.4"/>
    </reaction>
</comment>
<evidence type="ECO:0000313" key="19">
    <source>
        <dbReference type="EMBL" id="NIZ40340.1"/>
    </source>
</evidence>
<evidence type="ECO:0000256" key="12">
    <source>
        <dbReference type="ARBA" id="ARBA00023235"/>
    </source>
</evidence>
<dbReference type="InterPro" id="IPR014016">
    <property type="entry name" value="UvrD-like_ATP-bd"/>
</dbReference>
<feature type="binding site" evidence="16">
    <location>
        <begin position="18"/>
        <end position="25"/>
    </location>
    <ligand>
        <name>ATP</name>
        <dbReference type="ChEBI" id="CHEBI:30616"/>
    </ligand>
</feature>
<dbReference type="PROSITE" id="PS51198">
    <property type="entry name" value="UVRD_HELICASE_ATP_BIND"/>
    <property type="match status" value="1"/>
</dbReference>
<dbReference type="GO" id="GO:0005524">
    <property type="term" value="F:ATP binding"/>
    <property type="evidence" value="ECO:0007669"/>
    <property type="project" value="UniProtKB-UniRule"/>
</dbReference>
<dbReference type="GO" id="GO:0000287">
    <property type="term" value="F:magnesium ion binding"/>
    <property type="evidence" value="ECO:0007669"/>
    <property type="project" value="UniProtKB-UniRule"/>
</dbReference>
<feature type="binding site" evidence="15">
    <location>
        <position position="1132"/>
    </location>
    <ligand>
        <name>Mg(2+)</name>
        <dbReference type="ChEBI" id="CHEBI:18420"/>
    </ligand>
</feature>
<dbReference type="SUPFAM" id="SSF52980">
    <property type="entry name" value="Restriction endonuclease-like"/>
    <property type="match status" value="1"/>
</dbReference>
<evidence type="ECO:0000313" key="20">
    <source>
        <dbReference type="Proteomes" id="UP000711995"/>
    </source>
</evidence>
<evidence type="ECO:0000259" key="17">
    <source>
        <dbReference type="PROSITE" id="PS51198"/>
    </source>
</evidence>
<dbReference type="Pfam" id="PF12705">
    <property type="entry name" value="PDDEXK_1"/>
    <property type="match status" value="1"/>
</dbReference>
<comment type="cofactor">
    <cofactor evidence="15">
        <name>Mg(2+)</name>
        <dbReference type="ChEBI" id="CHEBI:18420"/>
    </cofactor>
    <text evidence="15">Binds 1 Mg(2+) ion per subunit.</text>
</comment>
<keyword evidence="3 15" id="KW-0547">Nucleotide-binding</keyword>
<feature type="region of interest" description="Nuclease activity, interacts with RecD and RecA" evidence="15">
    <location>
        <begin position="965"/>
        <end position="1247"/>
    </location>
</feature>
<accession>A0A968G856</accession>
<keyword evidence="20" id="KW-1185">Reference proteome</keyword>
<dbReference type="Gene3D" id="3.90.320.10">
    <property type="match status" value="1"/>
</dbReference>
<name>A0A968G856_9SPIO</name>
<feature type="binding site" evidence="15">
    <location>
        <position position="1021"/>
    </location>
    <ligand>
        <name>Mg(2+)</name>
        <dbReference type="ChEBI" id="CHEBI:18420"/>
    </ligand>
</feature>
<dbReference type="GO" id="GO:0003677">
    <property type="term" value="F:DNA binding"/>
    <property type="evidence" value="ECO:0007669"/>
    <property type="project" value="UniProtKB-UniRule"/>
</dbReference>
<evidence type="ECO:0000259" key="18">
    <source>
        <dbReference type="PROSITE" id="PS51217"/>
    </source>
</evidence>
<dbReference type="Proteomes" id="UP000711995">
    <property type="component" value="Unassembled WGS sequence"/>
</dbReference>
<dbReference type="GO" id="GO:0005829">
    <property type="term" value="C:cytosol"/>
    <property type="evidence" value="ECO:0007669"/>
    <property type="project" value="TreeGrafter"/>
</dbReference>